<sequence length="170" mass="18971">MDEDNTPQEPLLRALKGIAGGLSNTLDSLNEHQTQVVNAVVSTMVMKDYLLKHVQLIHAHTVANPSAADVPPTLVLHCTKCNEPVTMPPPENRWYAVFAGMRVGWVRGWDRVKTLVLHVPGNKYSSYKTMEDARKAFIYAFITRHVEVAVLDSKPSLFDPVPHVDGMLFP</sequence>
<dbReference type="EMBL" id="JAYKXP010000172">
    <property type="protein sequence ID" value="KAK7021332.1"/>
    <property type="molecule type" value="Genomic_DNA"/>
</dbReference>
<dbReference type="AlphaFoldDB" id="A0AAW0B981"/>
<dbReference type="InterPro" id="IPR009027">
    <property type="entry name" value="Ribosomal_bL9/RNase_H1_N"/>
</dbReference>
<feature type="domain" description="Ribonuclease H1 N-terminal" evidence="1">
    <location>
        <begin position="94"/>
        <end position="135"/>
    </location>
</feature>
<dbReference type="SUPFAM" id="SSF55658">
    <property type="entry name" value="L9 N-domain-like"/>
    <property type="match status" value="1"/>
</dbReference>
<evidence type="ECO:0000313" key="3">
    <source>
        <dbReference type="Proteomes" id="UP001383192"/>
    </source>
</evidence>
<organism evidence="2 3">
    <name type="scientific">Paramarasmius palmivorus</name>
    <dbReference type="NCBI Taxonomy" id="297713"/>
    <lineage>
        <taxon>Eukaryota</taxon>
        <taxon>Fungi</taxon>
        <taxon>Dikarya</taxon>
        <taxon>Basidiomycota</taxon>
        <taxon>Agaricomycotina</taxon>
        <taxon>Agaricomycetes</taxon>
        <taxon>Agaricomycetidae</taxon>
        <taxon>Agaricales</taxon>
        <taxon>Marasmiineae</taxon>
        <taxon>Marasmiaceae</taxon>
        <taxon>Paramarasmius</taxon>
    </lineage>
</organism>
<evidence type="ECO:0000313" key="2">
    <source>
        <dbReference type="EMBL" id="KAK7021332.1"/>
    </source>
</evidence>
<accession>A0AAW0B981</accession>
<gene>
    <name evidence="2" type="ORF">VNI00_017434</name>
</gene>
<keyword evidence="3" id="KW-1185">Reference proteome</keyword>
<dbReference type="Pfam" id="PF01693">
    <property type="entry name" value="Cauli_VI"/>
    <property type="match status" value="1"/>
</dbReference>
<dbReference type="Proteomes" id="UP001383192">
    <property type="component" value="Unassembled WGS sequence"/>
</dbReference>
<comment type="caution">
    <text evidence="2">The sequence shown here is derived from an EMBL/GenBank/DDBJ whole genome shotgun (WGS) entry which is preliminary data.</text>
</comment>
<protein>
    <recommendedName>
        <fullName evidence="1">Ribonuclease H1 N-terminal domain-containing protein</fullName>
    </recommendedName>
</protein>
<dbReference type="InterPro" id="IPR037056">
    <property type="entry name" value="RNase_H1_N_sf"/>
</dbReference>
<dbReference type="Gene3D" id="3.40.970.10">
    <property type="entry name" value="Ribonuclease H1, N-terminal domain"/>
    <property type="match status" value="1"/>
</dbReference>
<name>A0AAW0B981_9AGAR</name>
<reference evidence="2 3" key="1">
    <citation type="submission" date="2024-01" db="EMBL/GenBank/DDBJ databases">
        <title>A draft genome for a cacao thread blight-causing isolate of Paramarasmius palmivorus.</title>
        <authorList>
            <person name="Baruah I.K."/>
            <person name="Bukari Y."/>
            <person name="Amoako-Attah I."/>
            <person name="Meinhardt L.W."/>
            <person name="Bailey B.A."/>
            <person name="Cohen S.P."/>
        </authorList>
    </citation>
    <scope>NUCLEOTIDE SEQUENCE [LARGE SCALE GENOMIC DNA]</scope>
    <source>
        <strain evidence="2 3">GH-12</strain>
    </source>
</reference>
<evidence type="ECO:0000259" key="1">
    <source>
        <dbReference type="Pfam" id="PF01693"/>
    </source>
</evidence>
<proteinExistence type="predicted"/>
<dbReference type="InterPro" id="IPR011320">
    <property type="entry name" value="RNase_H1_N"/>
</dbReference>